<name>A0A645G0X7_9ZZZZ</name>
<comment type="caution">
    <text evidence="2">The sequence shown here is derived from an EMBL/GenBank/DDBJ whole genome shotgun (WGS) entry which is preliminary data.</text>
</comment>
<gene>
    <name evidence="2" type="ORF">SDC9_166911</name>
</gene>
<protein>
    <submittedName>
        <fullName evidence="2">Uncharacterized protein</fullName>
    </submittedName>
</protein>
<accession>A0A645G0X7</accession>
<proteinExistence type="predicted"/>
<feature type="region of interest" description="Disordered" evidence="1">
    <location>
        <begin position="74"/>
        <end position="95"/>
    </location>
</feature>
<organism evidence="2">
    <name type="scientific">bioreactor metagenome</name>
    <dbReference type="NCBI Taxonomy" id="1076179"/>
    <lineage>
        <taxon>unclassified sequences</taxon>
        <taxon>metagenomes</taxon>
        <taxon>ecological metagenomes</taxon>
    </lineage>
</organism>
<evidence type="ECO:0000256" key="1">
    <source>
        <dbReference type="SAM" id="MobiDB-lite"/>
    </source>
</evidence>
<sequence>MFAVDGQALNIQENDPLNEVDKGAVDLLSEIECTPSIPETDSIDQTINSVDVDLLAVESSDILETAPNPKIDLSDLGAALPQETPNIRKNRDTLP</sequence>
<evidence type="ECO:0000313" key="2">
    <source>
        <dbReference type="EMBL" id="MPN19540.1"/>
    </source>
</evidence>
<dbReference type="AlphaFoldDB" id="A0A645G0X7"/>
<dbReference type="EMBL" id="VSSQ01067115">
    <property type="protein sequence ID" value="MPN19540.1"/>
    <property type="molecule type" value="Genomic_DNA"/>
</dbReference>
<reference evidence="2" key="1">
    <citation type="submission" date="2019-08" db="EMBL/GenBank/DDBJ databases">
        <authorList>
            <person name="Kucharzyk K."/>
            <person name="Murdoch R.W."/>
            <person name="Higgins S."/>
            <person name="Loffler F."/>
        </authorList>
    </citation>
    <scope>NUCLEOTIDE SEQUENCE</scope>
</reference>